<keyword evidence="1" id="KW-0472">Membrane</keyword>
<proteinExistence type="predicted"/>
<protein>
    <submittedName>
        <fullName evidence="2">Uncharacterized protein</fullName>
    </submittedName>
</protein>
<sequence>MEEVVRKNPKLWTVAIYLFYVAGFLYIKPAVAFDRQGNIRPFGVGKKESTVFPVWIWILGLAVAAYLTVVYILDFDF</sequence>
<evidence type="ECO:0000313" key="2">
    <source>
        <dbReference type="EMBL" id="QHT18556.1"/>
    </source>
</evidence>
<keyword evidence="1" id="KW-0812">Transmembrane</keyword>
<feature type="transmembrane region" description="Helical" evidence="1">
    <location>
        <begin position="54"/>
        <end position="73"/>
    </location>
</feature>
<evidence type="ECO:0000256" key="1">
    <source>
        <dbReference type="SAM" id="Phobius"/>
    </source>
</evidence>
<dbReference type="AlphaFoldDB" id="A0A6C0DNX3"/>
<reference evidence="2" key="1">
    <citation type="journal article" date="2020" name="Nature">
        <title>Giant virus diversity and host interactions through global metagenomics.</title>
        <authorList>
            <person name="Schulz F."/>
            <person name="Roux S."/>
            <person name="Paez-Espino D."/>
            <person name="Jungbluth S."/>
            <person name="Walsh D.A."/>
            <person name="Denef V.J."/>
            <person name="McMahon K.D."/>
            <person name="Konstantinidis K.T."/>
            <person name="Eloe-Fadrosh E.A."/>
            <person name="Kyrpides N.C."/>
            <person name="Woyke T."/>
        </authorList>
    </citation>
    <scope>NUCLEOTIDE SEQUENCE</scope>
    <source>
        <strain evidence="2">GVMAG-M-3300023174-47</strain>
    </source>
</reference>
<keyword evidence="1" id="KW-1133">Transmembrane helix</keyword>
<dbReference type="EMBL" id="MN739658">
    <property type="protein sequence ID" value="QHT18556.1"/>
    <property type="molecule type" value="Genomic_DNA"/>
</dbReference>
<accession>A0A6C0DNX3</accession>
<name>A0A6C0DNX3_9ZZZZ</name>
<organism evidence="2">
    <name type="scientific">viral metagenome</name>
    <dbReference type="NCBI Taxonomy" id="1070528"/>
    <lineage>
        <taxon>unclassified sequences</taxon>
        <taxon>metagenomes</taxon>
        <taxon>organismal metagenomes</taxon>
    </lineage>
</organism>
<feature type="transmembrane region" description="Helical" evidence="1">
    <location>
        <begin position="12"/>
        <end position="33"/>
    </location>
</feature>